<evidence type="ECO:0000256" key="2">
    <source>
        <dbReference type="PROSITE-ProRule" id="PRU00626"/>
    </source>
</evidence>
<dbReference type="GO" id="GO:0003723">
    <property type="term" value="F:RNA binding"/>
    <property type="evidence" value="ECO:0007669"/>
    <property type="project" value="UniProtKB-UniRule"/>
</dbReference>
<dbReference type="PANTHER" id="PTHR40065">
    <property type="entry name" value="RNA-BINDING PROTEIN YHBY"/>
    <property type="match status" value="1"/>
</dbReference>
<evidence type="ECO:0000313" key="4">
    <source>
        <dbReference type="EMBL" id="TQS83448.1"/>
    </source>
</evidence>
<dbReference type="GeneID" id="41323706"/>
<dbReference type="RefSeq" id="WP_020449173.1">
    <property type="nucleotide sequence ID" value="NZ_CAYAXV010000005.1"/>
</dbReference>
<dbReference type="Pfam" id="PF01985">
    <property type="entry name" value="CRS1_YhbY"/>
    <property type="match status" value="1"/>
</dbReference>
<dbReference type="Gene3D" id="3.30.110.60">
    <property type="entry name" value="YhbY-like"/>
    <property type="match status" value="1"/>
</dbReference>
<comment type="caution">
    <text evidence="4">The sequence shown here is derived from an EMBL/GenBank/DDBJ whole genome shotgun (WGS) entry which is preliminary data.</text>
</comment>
<keyword evidence="1 2" id="KW-0694">RNA-binding</keyword>
<organism evidence="4 5">
    <name type="scientific">Candidatus Methanomassiliicoccus intestinalis</name>
    <dbReference type="NCBI Taxonomy" id="1406512"/>
    <lineage>
        <taxon>Archaea</taxon>
        <taxon>Methanobacteriati</taxon>
        <taxon>Thermoplasmatota</taxon>
        <taxon>Thermoplasmata</taxon>
        <taxon>Methanomassiliicoccales</taxon>
        <taxon>Methanomassiliicoccaceae</taxon>
        <taxon>Methanomassiliicoccus</taxon>
    </lineage>
</organism>
<accession>A0A8J8PFT6</accession>
<dbReference type="SUPFAM" id="SSF75471">
    <property type="entry name" value="YhbY-like"/>
    <property type="match status" value="1"/>
</dbReference>
<dbReference type="EMBL" id="LVVT01000010">
    <property type="protein sequence ID" value="TQS83448.1"/>
    <property type="molecule type" value="Genomic_DNA"/>
</dbReference>
<dbReference type="AlphaFoldDB" id="A0A8J8PFT6"/>
<feature type="domain" description="CRM" evidence="3">
    <location>
        <begin position="1"/>
        <end position="91"/>
    </location>
</feature>
<reference evidence="4" key="1">
    <citation type="submission" date="2016-03" db="EMBL/GenBank/DDBJ databases">
        <authorList>
            <person name="Borrel G."/>
            <person name="Mccann A."/>
            <person name="O'Toole P.W."/>
        </authorList>
    </citation>
    <scope>NUCLEOTIDE SEQUENCE</scope>
    <source>
        <strain evidence="4">183</strain>
    </source>
</reference>
<dbReference type="SMART" id="SM01103">
    <property type="entry name" value="CRS1_YhbY"/>
    <property type="match status" value="1"/>
</dbReference>
<proteinExistence type="predicted"/>
<name>A0A8J8PFT6_9ARCH</name>
<dbReference type="InterPro" id="IPR001890">
    <property type="entry name" value="RNA-binding_CRM"/>
</dbReference>
<dbReference type="InterPro" id="IPR051925">
    <property type="entry name" value="RNA-binding_domain"/>
</dbReference>
<dbReference type="Proteomes" id="UP000752814">
    <property type="component" value="Unassembled WGS sequence"/>
</dbReference>
<evidence type="ECO:0000259" key="3">
    <source>
        <dbReference type="PROSITE" id="PS51295"/>
    </source>
</evidence>
<dbReference type="PROSITE" id="PS51295">
    <property type="entry name" value="CRM"/>
    <property type="match status" value="1"/>
</dbReference>
<protein>
    <recommendedName>
        <fullName evidence="3">CRM domain-containing protein</fullName>
    </recommendedName>
</protein>
<dbReference type="PANTHER" id="PTHR40065:SF3">
    <property type="entry name" value="RNA-BINDING PROTEIN YHBY"/>
    <property type="match status" value="1"/>
</dbReference>
<evidence type="ECO:0000313" key="5">
    <source>
        <dbReference type="Proteomes" id="UP000752814"/>
    </source>
</evidence>
<gene>
    <name evidence="4" type="ORF">A3207_07570</name>
</gene>
<sequence length="91" mass="9889">MSTKLSKKELVKRGSTIDPTIHVGKEGVSDGVIEEIKTQIKRAKIVKVKMLPAAGEDIKDVAADIANRAEVKCVETRGFTILLCDPKIAEN</sequence>
<evidence type="ECO:0000256" key="1">
    <source>
        <dbReference type="ARBA" id="ARBA00022884"/>
    </source>
</evidence>
<dbReference type="InterPro" id="IPR035920">
    <property type="entry name" value="YhbY-like_sf"/>
</dbReference>